<evidence type="ECO:0000313" key="4">
    <source>
        <dbReference type="EMBL" id="KAJ1645900.1"/>
    </source>
</evidence>
<dbReference type="AlphaFoldDB" id="A0A9W8CKE6"/>
<dbReference type="GO" id="GO:0008270">
    <property type="term" value="F:zinc ion binding"/>
    <property type="evidence" value="ECO:0007669"/>
    <property type="project" value="TreeGrafter"/>
</dbReference>
<dbReference type="PANTHER" id="PTHR13276:SF0">
    <property type="entry name" value="GUANINE NUCLEOTIDE EXCHANGE FACTOR MSS4"/>
    <property type="match status" value="1"/>
</dbReference>
<protein>
    <recommendedName>
        <fullName evidence="6">Mss4-like protein</fullName>
    </recommendedName>
</protein>
<evidence type="ECO:0000256" key="2">
    <source>
        <dbReference type="ARBA" id="ARBA00022658"/>
    </source>
</evidence>
<gene>
    <name evidence="4" type="ORF">LPJ64_002561</name>
</gene>
<dbReference type="GO" id="GO:0005829">
    <property type="term" value="C:cytosol"/>
    <property type="evidence" value="ECO:0007669"/>
    <property type="project" value="TreeGrafter"/>
</dbReference>
<dbReference type="InterPro" id="IPR011057">
    <property type="entry name" value="Mss4-like_sf"/>
</dbReference>
<keyword evidence="3" id="KW-0653">Protein transport</keyword>
<dbReference type="GO" id="GO:0016020">
    <property type="term" value="C:membrane"/>
    <property type="evidence" value="ECO:0007669"/>
    <property type="project" value="TreeGrafter"/>
</dbReference>
<dbReference type="GO" id="GO:0005085">
    <property type="term" value="F:guanyl-nucleotide exchange factor activity"/>
    <property type="evidence" value="ECO:0007669"/>
    <property type="project" value="UniProtKB-KW"/>
</dbReference>
<evidence type="ECO:0008006" key="6">
    <source>
        <dbReference type="Google" id="ProtNLM"/>
    </source>
</evidence>
<dbReference type="GO" id="GO:0007264">
    <property type="term" value="P:small GTPase-mediated signal transduction"/>
    <property type="evidence" value="ECO:0007669"/>
    <property type="project" value="InterPro"/>
</dbReference>
<dbReference type="Pfam" id="PF04421">
    <property type="entry name" value="Mss4"/>
    <property type="match status" value="1"/>
</dbReference>
<evidence type="ECO:0000313" key="5">
    <source>
        <dbReference type="Proteomes" id="UP001145021"/>
    </source>
</evidence>
<accession>A0A9W8CKE6</accession>
<dbReference type="GO" id="GO:0015031">
    <property type="term" value="P:protein transport"/>
    <property type="evidence" value="ECO:0007669"/>
    <property type="project" value="UniProtKB-KW"/>
</dbReference>
<keyword evidence="5" id="KW-1185">Reference proteome</keyword>
<dbReference type="PROSITE" id="PS51796">
    <property type="entry name" value="MSS4"/>
    <property type="match status" value="1"/>
</dbReference>
<reference evidence="4" key="1">
    <citation type="submission" date="2022-07" db="EMBL/GenBank/DDBJ databases">
        <title>Phylogenomic reconstructions and comparative analyses of Kickxellomycotina fungi.</title>
        <authorList>
            <person name="Reynolds N.K."/>
            <person name="Stajich J.E."/>
            <person name="Barry K."/>
            <person name="Grigoriev I.V."/>
            <person name="Crous P."/>
            <person name="Smith M.E."/>
        </authorList>
    </citation>
    <scope>NUCLEOTIDE SEQUENCE</scope>
    <source>
        <strain evidence="4">NBRC 105413</strain>
    </source>
</reference>
<dbReference type="GO" id="GO:0006892">
    <property type="term" value="P:post-Golgi vesicle-mediated transport"/>
    <property type="evidence" value="ECO:0007669"/>
    <property type="project" value="TreeGrafter"/>
</dbReference>
<dbReference type="InterPro" id="IPR011323">
    <property type="entry name" value="Mss4/transl-control_tumour"/>
</dbReference>
<name>A0A9W8CKE6_9FUNG</name>
<keyword evidence="2" id="KW-0344">Guanine-nucleotide releasing factor</keyword>
<organism evidence="4 5">
    <name type="scientific">Coemansia asiatica</name>
    <dbReference type="NCBI Taxonomy" id="1052880"/>
    <lineage>
        <taxon>Eukaryota</taxon>
        <taxon>Fungi</taxon>
        <taxon>Fungi incertae sedis</taxon>
        <taxon>Zoopagomycota</taxon>
        <taxon>Kickxellomycotina</taxon>
        <taxon>Kickxellomycetes</taxon>
        <taxon>Kickxellales</taxon>
        <taxon>Kickxellaceae</taxon>
        <taxon>Coemansia</taxon>
    </lineage>
</organism>
<dbReference type="Gene3D" id="2.170.150.10">
    <property type="entry name" value="Metal Binding Protein, Guanine Nucleotide Exchange Factor, Chain A"/>
    <property type="match status" value="1"/>
</dbReference>
<dbReference type="EMBL" id="JANBOH010000084">
    <property type="protein sequence ID" value="KAJ1645900.1"/>
    <property type="molecule type" value="Genomic_DNA"/>
</dbReference>
<dbReference type="InterPro" id="IPR007515">
    <property type="entry name" value="Mss4"/>
</dbReference>
<proteinExistence type="predicted"/>
<sequence length="135" mass="14965">MSAAITNPLDMKCPKQKCQSKVIRKNAATLVYRQPRISLPGIGETNTDMQGQTSDVPEEVASLLPADTATMDGWFWMLTDIFQFENVGFSHVDRGQKYLSCADCDLAPLGYHDTTVSDAGEKEYLVAINRVAYIK</sequence>
<evidence type="ECO:0000256" key="1">
    <source>
        <dbReference type="ARBA" id="ARBA00022448"/>
    </source>
</evidence>
<dbReference type="Proteomes" id="UP001145021">
    <property type="component" value="Unassembled WGS sequence"/>
</dbReference>
<dbReference type="PANTHER" id="PTHR13276">
    <property type="entry name" value="GUANINE NUCLEOTIDE EXCHANGE FACTOR MSS4"/>
    <property type="match status" value="1"/>
</dbReference>
<dbReference type="SUPFAM" id="SSF51316">
    <property type="entry name" value="Mss4-like"/>
    <property type="match status" value="1"/>
</dbReference>
<evidence type="ECO:0000256" key="3">
    <source>
        <dbReference type="ARBA" id="ARBA00022927"/>
    </source>
</evidence>
<keyword evidence="1" id="KW-0813">Transport</keyword>
<comment type="caution">
    <text evidence="4">The sequence shown here is derived from an EMBL/GenBank/DDBJ whole genome shotgun (WGS) entry which is preliminary data.</text>
</comment>